<sequence length="160" mass="17796">MSDPIRTRASWSANCSFYHKGCNRTRDKSRVGQKVFDIDEAIHWFETLRPKSLCDRCDLAWDESTTMLISPASVIVNVENLAFVCPNGHRSYITEPKTFSLTGDQSVADAMTEADTNNVKTETTLKDLYANAQLRCSTVGCDAITSLADDQSFETKPSAE</sequence>
<reference evidence="1" key="1">
    <citation type="submission" date="2013-07" db="EMBL/GenBank/DDBJ databases">
        <title>The Genome Sequence of Cryptococcus pinus CBS10737.</title>
        <authorList>
            <consortium name="The Broad Institute Genome Sequencing Platform"/>
            <person name="Cuomo C."/>
            <person name="Litvintseva A."/>
            <person name="Chen Y."/>
            <person name="Heitman J."/>
            <person name="Sun S."/>
            <person name="Springer D."/>
            <person name="Dromer F."/>
            <person name="Young S.K."/>
            <person name="Zeng Q."/>
            <person name="Gargeya S."/>
            <person name="Fitzgerald M."/>
            <person name="Abouelleil A."/>
            <person name="Alvarado L."/>
            <person name="Berlin A.M."/>
            <person name="Chapman S.B."/>
            <person name="Dewar J."/>
            <person name="Goldberg J."/>
            <person name="Griggs A."/>
            <person name="Gujja S."/>
            <person name="Hansen M."/>
            <person name="Howarth C."/>
            <person name="Imamovic A."/>
            <person name="Larimer J."/>
            <person name="McCowan C."/>
            <person name="Murphy C."/>
            <person name="Pearson M."/>
            <person name="Priest M."/>
            <person name="Roberts A."/>
            <person name="Saif S."/>
            <person name="Shea T."/>
            <person name="Sykes S."/>
            <person name="Wortman J."/>
            <person name="Nusbaum C."/>
            <person name="Birren B."/>
        </authorList>
    </citation>
    <scope>NUCLEOTIDE SEQUENCE [LARGE SCALE GENOMIC DNA]</scope>
    <source>
        <strain evidence="1">CBS 10737</strain>
    </source>
</reference>
<organism evidence="1">
    <name type="scientific">Kwoniella pini CBS 10737</name>
    <dbReference type="NCBI Taxonomy" id="1296096"/>
    <lineage>
        <taxon>Eukaryota</taxon>
        <taxon>Fungi</taxon>
        <taxon>Dikarya</taxon>
        <taxon>Basidiomycota</taxon>
        <taxon>Agaricomycotina</taxon>
        <taxon>Tremellomycetes</taxon>
        <taxon>Tremellales</taxon>
        <taxon>Cryptococcaceae</taxon>
        <taxon>Kwoniella</taxon>
    </lineage>
</organism>
<reference evidence="1" key="2">
    <citation type="submission" date="2016-07" db="EMBL/GenBank/DDBJ databases">
        <title>Evolution of pathogenesis and genome organization in the Tremellales.</title>
        <authorList>
            <person name="Cuomo C."/>
            <person name="Litvintseva A."/>
            <person name="Heitman J."/>
            <person name="Chen Y."/>
            <person name="Sun S."/>
            <person name="Springer D."/>
            <person name="Dromer F."/>
            <person name="Young S."/>
            <person name="Zeng Q."/>
            <person name="Chapman S."/>
            <person name="Gujja S."/>
            <person name="Saif S."/>
            <person name="Birren B."/>
        </authorList>
    </citation>
    <scope>NUCLEOTIDE SEQUENCE</scope>
    <source>
        <strain evidence="1">CBS 10737</strain>
    </source>
</reference>
<accession>A0A1B9HVV4</accession>
<name>A0A1B9HVV4_9TREE</name>
<dbReference type="EMBL" id="KV700116">
    <property type="protein sequence ID" value="OCF47396.1"/>
    <property type="molecule type" value="Genomic_DNA"/>
</dbReference>
<gene>
    <name evidence="1" type="ORF">I206_06292</name>
</gene>
<proteinExistence type="predicted"/>
<dbReference type="AlphaFoldDB" id="A0A1B9HVV4"/>
<evidence type="ECO:0000313" key="1">
    <source>
        <dbReference type="EMBL" id="OCF47396.1"/>
    </source>
</evidence>
<protein>
    <submittedName>
        <fullName evidence="1">Uncharacterized protein</fullName>
    </submittedName>
</protein>